<gene>
    <name evidence="1" type="ORF">RCOM_2030060</name>
</gene>
<reference evidence="2" key="1">
    <citation type="journal article" date="2010" name="Nat. Biotechnol.">
        <title>Draft genome sequence of the oilseed species Ricinus communis.</title>
        <authorList>
            <person name="Chan A.P."/>
            <person name="Crabtree J."/>
            <person name="Zhao Q."/>
            <person name="Lorenzi H."/>
            <person name="Orvis J."/>
            <person name="Puiu D."/>
            <person name="Melake-Berhan A."/>
            <person name="Jones K.M."/>
            <person name="Redman J."/>
            <person name="Chen G."/>
            <person name="Cahoon E.B."/>
            <person name="Gedil M."/>
            <person name="Stanke M."/>
            <person name="Haas B.J."/>
            <person name="Wortman J.R."/>
            <person name="Fraser-Liggett C.M."/>
            <person name="Ravel J."/>
            <person name="Rabinowicz P.D."/>
        </authorList>
    </citation>
    <scope>NUCLEOTIDE SEQUENCE [LARGE SCALE GENOMIC DNA]</scope>
    <source>
        <strain evidence="2">cv. Hale</strain>
    </source>
</reference>
<feature type="non-terminal residue" evidence="1">
    <location>
        <position position="266"/>
    </location>
</feature>
<dbReference type="AlphaFoldDB" id="B9TL07"/>
<keyword evidence="2" id="KW-1185">Reference proteome</keyword>
<accession>B9TL07</accession>
<proteinExistence type="predicted"/>
<organism evidence="1 2">
    <name type="scientific">Ricinus communis</name>
    <name type="common">Castor bean</name>
    <dbReference type="NCBI Taxonomy" id="3988"/>
    <lineage>
        <taxon>Eukaryota</taxon>
        <taxon>Viridiplantae</taxon>
        <taxon>Streptophyta</taxon>
        <taxon>Embryophyta</taxon>
        <taxon>Tracheophyta</taxon>
        <taxon>Spermatophyta</taxon>
        <taxon>Magnoliopsida</taxon>
        <taxon>eudicotyledons</taxon>
        <taxon>Gunneridae</taxon>
        <taxon>Pentapetalae</taxon>
        <taxon>rosids</taxon>
        <taxon>fabids</taxon>
        <taxon>Malpighiales</taxon>
        <taxon>Euphorbiaceae</taxon>
        <taxon>Acalyphoideae</taxon>
        <taxon>Acalypheae</taxon>
        <taxon>Ricinus</taxon>
    </lineage>
</organism>
<name>B9TL07_RICCO</name>
<evidence type="ECO:0000313" key="1">
    <source>
        <dbReference type="EMBL" id="EEF23457.1"/>
    </source>
</evidence>
<protein>
    <submittedName>
        <fullName evidence="1">Uncharacterized protein</fullName>
    </submittedName>
</protein>
<dbReference type="InParanoid" id="B9TL07"/>
<evidence type="ECO:0000313" key="2">
    <source>
        <dbReference type="Proteomes" id="UP000008311"/>
    </source>
</evidence>
<dbReference type="EMBL" id="EQ985989">
    <property type="protein sequence ID" value="EEF23457.1"/>
    <property type="molecule type" value="Genomic_DNA"/>
</dbReference>
<sequence length="266" mass="30327">MHATMLPDAARDKEYAQIKADADTVVKSRAAYRKRSIEKAWPPYAEKLNVKAYETFKKNFESLQEEATALIEKRTSDMLAWMQSRHFLDGLREYHGDDIQDAVAFESHVSEVTFLLNTTKSGRGKIEEWVKDLQIAESNLMYRLFSMNQDAARLEVSQFLTQAETLRSEQTEAKVWNWYAYIQKSMKAVADLYKKAAGVYTANEKAKAGTNIAFNVKLESYRQFGVDKTAATFGDFIFKKFRLDGKMADMACERSSSPGLACVPAW</sequence>
<dbReference type="Proteomes" id="UP000008311">
    <property type="component" value="Unassembled WGS sequence"/>
</dbReference>